<name>A0A3L8SYT1_CHLGU</name>
<gene>
    <name evidence="5" type="ORF">DV515_00001501</name>
</gene>
<organism evidence="5 6">
    <name type="scientific">Chloebia gouldiae</name>
    <name type="common">Gouldian finch</name>
    <name type="synonym">Erythrura gouldiae</name>
    <dbReference type="NCBI Taxonomy" id="44316"/>
    <lineage>
        <taxon>Eukaryota</taxon>
        <taxon>Metazoa</taxon>
        <taxon>Chordata</taxon>
        <taxon>Craniata</taxon>
        <taxon>Vertebrata</taxon>
        <taxon>Euteleostomi</taxon>
        <taxon>Archelosauria</taxon>
        <taxon>Archosauria</taxon>
        <taxon>Dinosauria</taxon>
        <taxon>Saurischia</taxon>
        <taxon>Theropoda</taxon>
        <taxon>Coelurosauria</taxon>
        <taxon>Aves</taxon>
        <taxon>Neognathae</taxon>
        <taxon>Neoaves</taxon>
        <taxon>Telluraves</taxon>
        <taxon>Australaves</taxon>
        <taxon>Passeriformes</taxon>
        <taxon>Passeroidea</taxon>
        <taxon>Passeridae</taxon>
        <taxon>Chloebia</taxon>
    </lineage>
</organism>
<evidence type="ECO:0000256" key="2">
    <source>
        <dbReference type="ARBA" id="ARBA00022771"/>
    </source>
</evidence>
<feature type="domain" description="C2H2-type" evidence="4">
    <location>
        <begin position="35"/>
        <end position="57"/>
    </location>
</feature>
<keyword evidence="3" id="KW-0862">Zinc</keyword>
<sequence>MQATFTGISVQNQDYAEKEKAAAKALEDVKANFYCELCDKQYHKHQEFDNHINSYDHAHKQRLKDLKQREFARNVASKSWKDEKKQEKALKRLHQLAELRKQYSVANSTETKEELHDDVHMDLNRAEGSSDSFCDNAMQKYDRDICFVIRLVIDKDAEQDRKCYSMVAKDLNRRKENR</sequence>
<dbReference type="InterPro" id="IPR013087">
    <property type="entry name" value="Znf_C2H2_type"/>
</dbReference>
<dbReference type="PANTHER" id="PTHR17614">
    <property type="entry name" value="ZINC FINGER-CONTAINING"/>
    <property type="match status" value="1"/>
</dbReference>
<keyword evidence="1" id="KW-0479">Metal-binding</keyword>
<dbReference type="PANTHER" id="PTHR17614:SF12">
    <property type="entry name" value="ZINC FINGER PROTEIN 804B"/>
    <property type="match status" value="1"/>
</dbReference>
<dbReference type="InterPro" id="IPR052445">
    <property type="entry name" value="ZnF-G_patch_domain"/>
</dbReference>
<evidence type="ECO:0000259" key="4">
    <source>
        <dbReference type="PROSITE" id="PS00028"/>
    </source>
</evidence>
<dbReference type="EMBL" id="QUSF01000003">
    <property type="protein sequence ID" value="RLW11641.1"/>
    <property type="molecule type" value="Genomic_DNA"/>
</dbReference>
<dbReference type="AlphaFoldDB" id="A0A3L8SYT1"/>
<reference evidence="5 6" key="1">
    <citation type="journal article" date="2018" name="Proc. R. Soc. B">
        <title>A non-coding region near Follistatin controls head colour polymorphism in the Gouldian finch.</title>
        <authorList>
            <person name="Toomey M.B."/>
            <person name="Marques C.I."/>
            <person name="Andrade P."/>
            <person name="Araujo P.M."/>
            <person name="Sabatino S."/>
            <person name="Gazda M.A."/>
            <person name="Afonso S."/>
            <person name="Lopes R.J."/>
            <person name="Corbo J.C."/>
            <person name="Carneiro M."/>
        </authorList>
    </citation>
    <scope>NUCLEOTIDE SEQUENCE [LARGE SCALE GENOMIC DNA]</scope>
    <source>
        <strain evidence="5">Red01</strain>
        <tissue evidence="5">Muscle</tissue>
    </source>
</reference>
<proteinExistence type="predicted"/>
<protein>
    <recommendedName>
        <fullName evidence="4">C2H2-type domain-containing protein</fullName>
    </recommendedName>
</protein>
<dbReference type="Pfam" id="PF12171">
    <property type="entry name" value="zf-C2H2_jaz"/>
    <property type="match status" value="1"/>
</dbReference>
<dbReference type="GO" id="GO:0008270">
    <property type="term" value="F:zinc ion binding"/>
    <property type="evidence" value="ECO:0007669"/>
    <property type="project" value="UniProtKB-KW"/>
</dbReference>
<evidence type="ECO:0000313" key="5">
    <source>
        <dbReference type="EMBL" id="RLW11641.1"/>
    </source>
</evidence>
<evidence type="ECO:0000256" key="1">
    <source>
        <dbReference type="ARBA" id="ARBA00022723"/>
    </source>
</evidence>
<evidence type="ECO:0000256" key="3">
    <source>
        <dbReference type="ARBA" id="ARBA00022833"/>
    </source>
</evidence>
<keyword evidence="2" id="KW-0863">Zinc-finger</keyword>
<evidence type="ECO:0000313" key="6">
    <source>
        <dbReference type="Proteomes" id="UP000276834"/>
    </source>
</evidence>
<dbReference type="GO" id="GO:0005634">
    <property type="term" value="C:nucleus"/>
    <property type="evidence" value="ECO:0007669"/>
    <property type="project" value="TreeGrafter"/>
</dbReference>
<keyword evidence="6" id="KW-1185">Reference proteome</keyword>
<dbReference type="InterPro" id="IPR022755">
    <property type="entry name" value="Znf_C2H2_jaz"/>
</dbReference>
<dbReference type="PROSITE" id="PS00028">
    <property type="entry name" value="ZINC_FINGER_C2H2_1"/>
    <property type="match status" value="1"/>
</dbReference>
<dbReference type="Proteomes" id="UP000276834">
    <property type="component" value="Unassembled WGS sequence"/>
</dbReference>
<accession>A0A3L8SYT1</accession>
<dbReference type="InterPro" id="IPR036236">
    <property type="entry name" value="Znf_C2H2_sf"/>
</dbReference>
<dbReference type="SUPFAM" id="SSF57667">
    <property type="entry name" value="beta-beta-alpha zinc fingers"/>
    <property type="match status" value="1"/>
</dbReference>
<dbReference type="OrthoDB" id="4822at2759"/>
<comment type="caution">
    <text evidence="5">The sequence shown here is derived from an EMBL/GenBank/DDBJ whole genome shotgun (WGS) entry which is preliminary data.</text>
</comment>